<evidence type="ECO:0000313" key="3">
    <source>
        <dbReference type="Proteomes" id="UP001233172"/>
    </source>
</evidence>
<comment type="caution">
    <text evidence="2">The sequence shown here is derived from an EMBL/GenBank/DDBJ whole genome shotgun (WGS) entry which is preliminary data.</text>
</comment>
<keyword evidence="3" id="KW-1185">Reference proteome</keyword>
<organism evidence="2 3">
    <name type="scientific">Biomphalaria pfeifferi</name>
    <name type="common">Bloodfluke planorb</name>
    <name type="synonym">Freshwater snail</name>
    <dbReference type="NCBI Taxonomy" id="112525"/>
    <lineage>
        <taxon>Eukaryota</taxon>
        <taxon>Metazoa</taxon>
        <taxon>Spiralia</taxon>
        <taxon>Lophotrochozoa</taxon>
        <taxon>Mollusca</taxon>
        <taxon>Gastropoda</taxon>
        <taxon>Heterobranchia</taxon>
        <taxon>Euthyneura</taxon>
        <taxon>Panpulmonata</taxon>
        <taxon>Hygrophila</taxon>
        <taxon>Lymnaeoidea</taxon>
        <taxon>Planorbidae</taxon>
        <taxon>Biomphalaria</taxon>
    </lineage>
</organism>
<dbReference type="Proteomes" id="UP001233172">
    <property type="component" value="Unassembled WGS sequence"/>
</dbReference>
<evidence type="ECO:0000313" key="2">
    <source>
        <dbReference type="EMBL" id="KAK0055592.1"/>
    </source>
</evidence>
<feature type="region of interest" description="Disordered" evidence="1">
    <location>
        <begin position="1"/>
        <end position="95"/>
    </location>
</feature>
<dbReference type="EMBL" id="JASAOG010000069">
    <property type="protein sequence ID" value="KAK0055592.1"/>
    <property type="molecule type" value="Genomic_DNA"/>
</dbReference>
<feature type="non-terminal residue" evidence="2">
    <location>
        <position position="1"/>
    </location>
</feature>
<proteinExistence type="predicted"/>
<sequence length="95" mass="10334">YDHDMDSPIRKPRMKPSMQSIDNNSDGTMDCASGRDTQSSRNKIDKENGSVKDVGKSSTGLSHSTKARKLRSRSHSDKKAHVSTNVKSSIGNGSI</sequence>
<dbReference type="AlphaFoldDB" id="A0AAD8F8I2"/>
<gene>
    <name evidence="2" type="ORF">Bpfe_015103</name>
</gene>
<name>A0AAD8F8I2_BIOPF</name>
<reference evidence="2" key="1">
    <citation type="journal article" date="2023" name="PLoS Negl. Trop. Dis.">
        <title>A genome sequence for Biomphalaria pfeifferi, the major vector snail for the human-infecting parasite Schistosoma mansoni.</title>
        <authorList>
            <person name="Bu L."/>
            <person name="Lu L."/>
            <person name="Laidemitt M.R."/>
            <person name="Zhang S.M."/>
            <person name="Mutuku M."/>
            <person name="Mkoji G."/>
            <person name="Steinauer M."/>
            <person name="Loker E.S."/>
        </authorList>
    </citation>
    <scope>NUCLEOTIDE SEQUENCE</scope>
    <source>
        <strain evidence="2">KasaAsao</strain>
    </source>
</reference>
<feature type="compositionally biased region" description="Polar residues" evidence="1">
    <location>
        <begin position="82"/>
        <end position="95"/>
    </location>
</feature>
<accession>A0AAD8F8I2</accession>
<evidence type="ECO:0000256" key="1">
    <source>
        <dbReference type="SAM" id="MobiDB-lite"/>
    </source>
</evidence>
<feature type="compositionally biased region" description="Polar residues" evidence="1">
    <location>
        <begin position="17"/>
        <end position="27"/>
    </location>
</feature>
<feature type="compositionally biased region" description="Basic and acidic residues" evidence="1">
    <location>
        <begin position="42"/>
        <end position="55"/>
    </location>
</feature>
<reference evidence="2" key="2">
    <citation type="submission" date="2023-04" db="EMBL/GenBank/DDBJ databases">
        <authorList>
            <person name="Bu L."/>
            <person name="Lu L."/>
            <person name="Laidemitt M.R."/>
            <person name="Zhang S.M."/>
            <person name="Mutuku M."/>
            <person name="Mkoji G."/>
            <person name="Steinauer M."/>
            <person name="Loker E.S."/>
        </authorList>
    </citation>
    <scope>NUCLEOTIDE SEQUENCE</scope>
    <source>
        <strain evidence="2">KasaAsao</strain>
        <tissue evidence="2">Whole Snail</tissue>
    </source>
</reference>
<protein>
    <submittedName>
        <fullName evidence="2">Phosphatidylserine synthase 1</fullName>
    </submittedName>
</protein>